<sequence>MPLKGDQLVKRPGPNQPVVVLNHPKPRTNRQGARTDRLETGASEGAPKCNILKMRLSKVMGQKYEVMGCTVGVFQ</sequence>
<evidence type="ECO:0000313" key="3">
    <source>
        <dbReference type="Proteomes" id="UP001331515"/>
    </source>
</evidence>
<dbReference type="EMBL" id="JAURVH010001520">
    <property type="protein sequence ID" value="KAK5924791.1"/>
    <property type="molecule type" value="Genomic_DNA"/>
</dbReference>
<protein>
    <submittedName>
        <fullName evidence="2">Uncharacterized protein</fullName>
    </submittedName>
</protein>
<proteinExistence type="predicted"/>
<organism evidence="2 3">
    <name type="scientific">Champsocephalus gunnari</name>
    <name type="common">Mackerel icefish</name>
    <dbReference type="NCBI Taxonomy" id="52237"/>
    <lineage>
        <taxon>Eukaryota</taxon>
        <taxon>Metazoa</taxon>
        <taxon>Chordata</taxon>
        <taxon>Craniata</taxon>
        <taxon>Vertebrata</taxon>
        <taxon>Euteleostomi</taxon>
        <taxon>Actinopterygii</taxon>
        <taxon>Neopterygii</taxon>
        <taxon>Teleostei</taxon>
        <taxon>Neoteleostei</taxon>
        <taxon>Acanthomorphata</taxon>
        <taxon>Eupercaria</taxon>
        <taxon>Perciformes</taxon>
        <taxon>Notothenioidei</taxon>
        <taxon>Channichthyidae</taxon>
        <taxon>Champsocephalus</taxon>
    </lineage>
</organism>
<evidence type="ECO:0000256" key="1">
    <source>
        <dbReference type="SAM" id="MobiDB-lite"/>
    </source>
</evidence>
<feature type="region of interest" description="Disordered" evidence="1">
    <location>
        <begin position="1"/>
        <end position="43"/>
    </location>
</feature>
<keyword evidence="3" id="KW-1185">Reference proteome</keyword>
<reference evidence="2 3" key="1">
    <citation type="journal article" date="2023" name="Mol. Biol. Evol.">
        <title>Genomics of Secondarily Temperate Adaptation in the Only Non-Antarctic Icefish.</title>
        <authorList>
            <person name="Rivera-Colon A.G."/>
            <person name="Rayamajhi N."/>
            <person name="Minhas B.F."/>
            <person name="Madrigal G."/>
            <person name="Bilyk K.T."/>
            <person name="Yoon V."/>
            <person name="Hune M."/>
            <person name="Gregory S."/>
            <person name="Cheng C.H.C."/>
            <person name="Catchen J.M."/>
        </authorList>
    </citation>
    <scope>NUCLEOTIDE SEQUENCE [LARGE SCALE GENOMIC DNA]</scope>
    <source>
        <tissue evidence="2">White muscle</tissue>
    </source>
</reference>
<comment type="caution">
    <text evidence="2">The sequence shown here is derived from an EMBL/GenBank/DDBJ whole genome shotgun (WGS) entry which is preliminary data.</text>
</comment>
<gene>
    <name evidence="2" type="ORF">CgunFtcFv8_017374</name>
</gene>
<name>A0AAN8DKS8_CHAGU</name>
<dbReference type="Proteomes" id="UP001331515">
    <property type="component" value="Unassembled WGS sequence"/>
</dbReference>
<dbReference type="AlphaFoldDB" id="A0AAN8DKS8"/>
<evidence type="ECO:0000313" key="2">
    <source>
        <dbReference type="EMBL" id="KAK5924791.1"/>
    </source>
</evidence>
<accession>A0AAN8DKS8</accession>